<organism evidence="1">
    <name type="scientific">Desulfofervidus auxilii</name>
    <dbReference type="NCBI Taxonomy" id="1621989"/>
    <lineage>
        <taxon>Bacteria</taxon>
        <taxon>Pseudomonadati</taxon>
        <taxon>Thermodesulfobacteriota</taxon>
        <taxon>Candidatus Desulfofervidia</taxon>
        <taxon>Candidatus Desulfofervidales</taxon>
        <taxon>Candidatus Desulfofervidaceae</taxon>
        <taxon>Candidatus Desulfofervidus</taxon>
    </lineage>
</organism>
<evidence type="ECO:0000313" key="1">
    <source>
        <dbReference type="EMBL" id="HEC67201.1"/>
    </source>
</evidence>
<gene>
    <name evidence="1" type="ORF">ENI35_00025</name>
</gene>
<sequence>MPFRIKINDIIIECDSQSELEQAISVLRRLNTEYLKKLMPQPNKVAWNKEVGIKLWANLAESPKKLVEFLLKNEDGKTTQEIRAALGYENSKKLAGVITALSKNLKRLGLKTEQFMIKETTRRGQKNIMCYKLNPEVLHVLKEIASAK</sequence>
<comment type="caution">
    <text evidence="1">The sequence shown here is derived from an EMBL/GenBank/DDBJ whole genome shotgun (WGS) entry which is preliminary data.</text>
</comment>
<reference evidence="1" key="1">
    <citation type="journal article" date="2020" name="mSystems">
        <title>Genome- and Community-Level Interaction Insights into Carbon Utilization and Element Cycling Functions of Hydrothermarchaeota in Hydrothermal Sediment.</title>
        <authorList>
            <person name="Zhou Z."/>
            <person name="Liu Y."/>
            <person name="Xu W."/>
            <person name="Pan J."/>
            <person name="Luo Z.H."/>
            <person name="Li M."/>
        </authorList>
    </citation>
    <scope>NUCLEOTIDE SEQUENCE [LARGE SCALE GENOMIC DNA]</scope>
    <source>
        <strain evidence="1">HyVt-389</strain>
    </source>
</reference>
<proteinExistence type="predicted"/>
<accession>A0A7C1VTJ8</accession>
<name>A0A7C1VTJ8_DESA2</name>
<dbReference type="AlphaFoldDB" id="A0A7C1VTJ8"/>
<dbReference type="EMBL" id="DRIH01000002">
    <property type="protein sequence ID" value="HEC67201.1"/>
    <property type="molecule type" value="Genomic_DNA"/>
</dbReference>
<protein>
    <submittedName>
        <fullName evidence="1">Uncharacterized protein</fullName>
    </submittedName>
</protein>
<dbReference type="Proteomes" id="UP000885738">
    <property type="component" value="Unassembled WGS sequence"/>
</dbReference>